<organism evidence="1 2">
    <name type="scientific">Herbidospora galbida</name>
    <dbReference type="NCBI Taxonomy" id="2575442"/>
    <lineage>
        <taxon>Bacteria</taxon>
        <taxon>Bacillati</taxon>
        <taxon>Actinomycetota</taxon>
        <taxon>Actinomycetes</taxon>
        <taxon>Streptosporangiales</taxon>
        <taxon>Streptosporangiaceae</taxon>
        <taxon>Herbidospora</taxon>
    </lineage>
</organism>
<dbReference type="InterPro" id="IPR035940">
    <property type="entry name" value="CAP_sf"/>
</dbReference>
<dbReference type="EMBL" id="SZQA01000022">
    <property type="protein sequence ID" value="TKK86212.1"/>
    <property type="molecule type" value="Genomic_DNA"/>
</dbReference>
<gene>
    <name evidence="1" type="ORF">FDA94_22055</name>
</gene>
<dbReference type="RefSeq" id="WP_137248983.1">
    <property type="nucleotide sequence ID" value="NZ_SZQA01000022.1"/>
</dbReference>
<name>A0A4U3MCS5_9ACTN</name>
<comment type="caution">
    <text evidence="1">The sequence shown here is derived from an EMBL/GenBank/DDBJ whole genome shotgun (WGS) entry which is preliminary data.</text>
</comment>
<keyword evidence="2" id="KW-1185">Reference proteome</keyword>
<dbReference type="SUPFAM" id="SSF55797">
    <property type="entry name" value="PR-1-like"/>
    <property type="match status" value="1"/>
</dbReference>
<evidence type="ECO:0000313" key="1">
    <source>
        <dbReference type="EMBL" id="TKK86212.1"/>
    </source>
</evidence>
<dbReference type="CDD" id="cd05379">
    <property type="entry name" value="CAP_bacterial"/>
    <property type="match status" value="1"/>
</dbReference>
<dbReference type="AlphaFoldDB" id="A0A4U3MCS5"/>
<proteinExistence type="predicted"/>
<dbReference type="Proteomes" id="UP000308705">
    <property type="component" value="Unassembled WGS sequence"/>
</dbReference>
<dbReference type="Gene3D" id="3.40.33.10">
    <property type="entry name" value="CAP"/>
    <property type="match status" value="1"/>
</dbReference>
<dbReference type="OrthoDB" id="68195at2"/>
<sequence>MQTSKIEQSVLCLVNAERTARGLQPVKRYVGLGRVVVPLGSATSKQVADAVRIRWWGTVAQVGDCTPLKSDPSRCDVHINPETGTDPAARAKAAGYCRKGTSWAVGENAYLGWGRASVTPRAAVTWWMGSPPHRATILTPGYTEMYTRAAYGSADPSVSVTPAMTYVQMFGRCS</sequence>
<reference evidence="1 2" key="1">
    <citation type="submission" date="2019-04" db="EMBL/GenBank/DDBJ databases">
        <title>Herbidospora sp. NEAU-GS14.nov., a novel actinomycete isolated from soil.</title>
        <authorList>
            <person name="Han L."/>
        </authorList>
    </citation>
    <scope>NUCLEOTIDE SEQUENCE [LARGE SCALE GENOMIC DNA]</scope>
    <source>
        <strain evidence="1 2">NEAU-GS14</strain>
    </source>
</reference>
<evidence type="ECO:0000313" key="2">
    <source>
        <dbReference type="Proteomes" id="UP000308705"/>
    </source>
</evidence>
<protein>
    <submittedName>
        <fullName evidence="1">CAP domain-containing protein</fullName>
    </submittedName>
</protein>
<dbReference type="PANTHER" id="PTHR31157">
    <property type="entry name" value="SCP DOMAIN-CONTAINING PROTEIN"/>
    <property type="match status" value="1"/>
</dbReference>
<accession>A0A4U3MCS5</accession>
<dbReference type="PANTHER" id="PTHR31157:SF1">
    <property type="entry name" value="SCP DOMAIN-CONTAINING PROTEIN"/>
    <property type="match status" value="1"/>
</dbReference>